<dbReference type="KEGG" id="bbel:109469824"/>
<dbReference type="InterPro" id="IPR011022">
    <property type="entry name" value="Arrestin_C-like"/>
</dbReference>
<organism evidence="3 4">
    <name type="scientific">Branchiostoma belcheri</name>
    <name type="common">Amphioxus</name>
    <dbReference type="NCBI Taxonomy" id="7741"/>
    <lineage>
        <taxon>Eukaryota</taxon>
        <taxon>Metazoa</taxon>
        <taxon>Chordata</taxon>
        <taxon>Cephalochordata</taxon>
        <taxon>Leptocardii</taxon>
        <taxon>Amphioxiformes</taxon>
        <taxon>Branchiostomatidae</taxon>
        <taxon>Branchiostoma</taxon>
    </lineage>
</organism>
<dbReference type="InterPro" id="IPR014752">
    <property type="entry name" value="Arrestin-like_C"/>
</dbReference>
<evidence type="ECO:0000313" key="4">
    <source>
        <dbReference type="RefSeq" id="XP_019624098.1"/>
    </source>
</evidence>
<accession>A0A6P4YI58</accession>
<dbReference type="PANTHER" id="PTHR11188">
    <property type="entry name" value="ARRESTIN DOMAIN CONTAINING PROTEIN"/>
    <property type="match status" value="1"/>
</dbReference>
<dbReference type="SMART" id="SM01017">
    <property type="entry name" value="Arrestin_C"/>
    <property type="match status" value="1"/>
</dbReference>
<reference evidence="4" key="1">
    <citation type="submission" date="2025-08" db="UniProtKB">
        <authorList>
            <consortium name="RefSeq"/>
        </authorList>
    </citation>
    <scope>IDENTIFICATION</scope>
    <source>
        <tissue evidence="4">Gonad</tissue>
    </source>
</reference>
<dbReference type="RefSeq" id="XP_019624098.1">
    <property type="nucleotide sequence ID" value="XM_019768539.1"/>
</dbReference>
<dbReference type="GO" id="GO:0015031">
    <property type="term" value="P:protein transport"/>
    <property type="evidence" value="ECO:0007669"/>
    <property type="project" value="TreeGrafter"/>
</dbReference>
<dbReference type="InterPro" id="IPR014756">
    <property type="entry name" value="Ig_E-set"/>
</dbReference>
<feature type="domain" description="Arrestin C-terminal-like" evidence="2">
    <location>
        <begin position="200"/>
        <end position="331"/>
    </location>
</feature>
<name>A0A6P4YI58_BRABE</name>
<evidence type="ECO:0000259" key="2">
    <source>
        <dbReference type="SMART" id="SM01017"/>
    </source>
</evidence>
<gene>
    <name evidence="4" type="primary">LOC109469824</name>
</gene>
<dbReference type="SUPFAM" id="SSF81296">
    <property type="entry name" value="E set domains"/>
    <property type="match status" value="2"/>
</dbReference>
<dbReference type="PANTHER" id="PTHR11188:SF176">
    <property type="entry name" value="ARRESTIN DOMAIN-CONTAINING PROTEIN 1"/>
    <property type="match status" value="1"/>
</dbReference>
<protein>
    <submittedName>
        <fullName evidence="4">Arrestin domain-containing protein 3-like</fullName>
    </submittedName>
</protein>
<dbReference type="OrthoDB" id="2333384at2759"/>
<proteinExistence type="inferred from homology"/>
<dbReference type="Gene3D" id="2.60.40.640">
    <property type="match status" value="2"/>
</dbReference>
<dbReference type="GeneID" id="109469824"/>
<dbReference type="InterPro" id="IPR011021">
    <property type="entry name" value="Arrestin-like_N"/>
</dbReference>
<dbReference type="Proteomes" id="UP000515135">
    <property type="component" value="Unplaced"/>
</dbReference>
<evidence type="ECO:0000313" key="3">
    <source>
        <dbReference type="Proteomes" id="UP000515135"/>
    </source>
</evidence>
<dbReference type="Pfam" id="PF02752">
    <property type="entry name" value="Arrestin_C"/>
    <property type="match status" value="1"/>
</dbReference>
<dbReference type="AlphaFoldDB" id="A0A6P4YI58"/>
<dbReference type="GO" id="GO:0005737">
    <property type="term" value="C:cytoplasm"/>
    <property type="evidence" value="ECO:0007669"/>
    <property type="project" value="TreeGrafter"/>
</dbReference>
<evidence type="ECO:0000256" key="1">
    <source>
        <dbReference type="ARBA" id="ARBA00005298"/>
    </source>
</evidence>
<dbReference type="InterPro" id="IPR050357">
    <property type="entry name" value="Arrestin_domain-protein"/>
</dbReference>
<keyword evidence="3" id="KW-1185">Reference proteome</keyword>
<comment type="similarity">
    <text evidence="1">Belongs to the arrestin family.</text>
</comment>
<dbReference type="Pfam" id="PF00339">
    <property type="entry name" value="Arrestin_N"/>
    <property type="match status" value="1"/>
</dbReference>
<sequence>MASEDCDYGTLNRRSTDPEEPRVFRIVLGKNKEVYGPGECLAGEIAVEFSEVKRIQGIVVEFHGLGSVHWEETRGGSTHYKPVTHFENEQVYFNDRTTVFGQELSDVEEDSVVVEKGLRTFSFEYQLPRRPIPPSFEGDHGFVRYWLKAAIIRAERNNHECKRAFTILTPYDLNDEPEALLPAEESYTFTIFPSWFSCFRPQPIDIRARTDRRGYVPGETIVLSASVKNHTNKRVQETYAKLVQIVRYFDNSGFSITTVKELQSVKQHGVESATMARFPSINMLVPCVPPSGLKNCRFIEIRYEAQFLASVTGKNSAISVSLPVRIGTRPLKLRHGVKTLTDIPEEEEEPNKDEAEVKNNGAIAVTSVTGGYNIRDNRDSPFIHGDLIFTPMYNYYCNSGF</sequence>